<evidence type="ECO:0000256" key="2">
    <source>
        <dbReference type="ARBA" id="ARBA00023002"/>
    </source>
</evidence>
<feature type="domain" description="Ketoreductase" evidence="4">
    <location>
        <begin position="6"/>
        <end position="190"/>
    </location>
</feature>
<dbReference type="PANTHER" id="PTHR44196">
    <property type="entry name" value="DEHYDROGENASE/REDUCTASE SDR FAMILY MEMBER 7B"/>
    <property type="match status" value="1"/>
</dbReference>
<evidence type="ECO:0000259" key="4">
    <source>
        <dbReference type="SMART" id="SM00822"/>
    </source>
</evidence>
<proteinExistence type="inferred from homology"/>
<dbReference type="InterPro" id="IPR002347">
    <property type="entry name" value="SDR_fam"/>
</dbReference>
<dbReference type="RefSeq" id="WP_310374229.1">
    <property type="nucleotide sequence ID" value="NZ_JAVDYB010000001.1"/>
</dbReference>
<dbReference type="PIRSF" id="PIRSF000126">
    <property type="entry name" value="11-beta-HSD1"/>
    <property type="match status" value="1"/>
</dbReference>
<dbReference type="SUPFAM" id="SSF51735">
    <property type="entry name" value="NAD(P)-binding Rossmann-fold domains"/>
    <property type="match status" value="1"/>
</dbReference>
<evidence type="ECO:0000313" key="6">
    <source>
        <dbReference type="Proteomes" id="UP001183643"/>
    </source>
</evidence>
<dbReference type="InterPro" id="IPR036291">
    <property type="entry name" value="NAD(P)-bd_dom_sf"/>
</dbReference>
<dbReference type="PRINTS" id="PR00080">
    <property type="entry name" value="SDRFAMILY"/>
</dbReference>
<comment type="similarity">
    <text evidence="1 3">Belongs to the short-chain dehydrogenases/reductases (SDR) family.</text>
</comment>
<organism evidence="5 6">
    <name type="scientific">Catenuloplanes atrovinosus</name>
    <dbReference type="NCBI Taxonomy" id="137266"/>
    <lineage>
        <taxon>Bacteria</taxon>
        <taxon>Bacillati</taxon>
        <taxon>Actinomycetota</taxon>
        <taxon>Actinomycetes</taxon>
        <taxon>Micromonosporales</taxon>
        <taxon>Micromonosporaceae</taxon>
        <taxon>Catenuloplanes</taxon>
    </lineage>
</organism>
<dbReference type="CDD" id="cd05233">
    <property type="entry name" value="SDR_c"/>
    <property type="match status" value="1"/>
</dbReference>
<dbReference type="AlphaFoldDB" id="A0AAE3YUU6"/>
<name>A0AAE3YUU6_9ACTN</name>
<evidence type="ECO:0000256" key="3">
    <source>
        <dbReference type="RuleBase" id="RU000363"/>
    </source>
</evidence>
<reference evidence="5" key="1">
    <citation type="submission" date="2023-07" db="EMBL/GenBank/DDBJ databases">
        <title>Sequencing the genomes of 1000 actinobacteria strains.</title>
        <authorList>
            <person name="Klenk H.-P."/>
        </authorList>
    </citation>
    <scope>NUCLEOTIDE SEQUENCE</scope>
    <source>
        <strain evidence="5">DSM 44707</strain>
    </source>
</reference>
<gene>
    <name evidence="5" type="ORF">J2S41_006848</name>
</gene>
<dbReference type="SMART" id="SM00822">
    <property type="entry name" value="PKS_KR"/>
    <property type="match status" value="1"/>
</dbReference>
<keyword evidence="6" id="KW-1185">Reference proteome</keyword>
<keyword evidence="2" id="KW-0560">Oxidoreductase</keyword>
<dbReference type="Proteomes" id="UP001183643">
    <property type="component" value="Unassembled WGS sequence"/>
</dbReference>
<protein>
    <submittedName>
        <fullName evidence="5">Short-subunit dehydrogenase</fullName>
    </submittedName>
</protein>
<dbReference type="GO" id="GO:0016491">
    <property type="term" value="F:oxidoreductase activity"/>
    <property type="evidence" value="ECO:0007669"/>
    <property type="project" value="UniProtKB-KW"/>
</dbReference>
<dbReference type="PANTHER" id="PTHR44196:SF1">
    <property type="entry name" value="DEHYDROGENASE_REDUCTASE SDR FAMILY MEMBER 7B"/>
    <property type="match status" value="1"/>
</dbReference>
<dbReference type="EMBL" id="JAVDYB010000001">
    <property type="protein sequence ID" value="MDR7280070.1"/>
    <property type="molecule type" value="Genomic_DNA"/>
</dbReference>
<evidence type="ECO:0000313" key="5">
    <source>
        <dbReference type="EMBL" id="MDR7280070.1"/>
    </source>
</evidence>
<dbReference type="Gene3D" id="3.40.50.720">
    <property type="entry name" value="NAD(P)-binding Rossmann-like Domain"/>
    <property type="match status" value="1"/>
</dbReference>
<dbReference type="PRINTS" id="PR00081">
    <property type="entry name" value="GDHRDH"/>
</dbReference>
<sequence>MNHSDETVLITGASSGIGAAFARLLAARGSDLVLVARRIDRLDSLAAELRTAYRAHVEVIACDLSEDAPGERLLAETAARGITVTSVVNNAGAGLWARLADSDPARLRQVVALNATAVMDVSRAFLPAMMRRRAGYLLNVSSLGAYSSTPMQAVYSAAKAFVLSFTEALWAETRGSGVRVLALAPGITSSEFFEALATDDPASRPGRAQTPAQVAETGLRVIERRNPPPSWVSGHLNHALALAPRYFTRRRAVLLTAASTMRNASKLPAVHNVPA</sequence>
<accession>A0AAE3YUU6</accession>
<dbReference type="Pfam" id="PF00106">
    <property type="entry name" value="adh_short"/>
    <property type="match status" value="1"/>
</dbReference>
<dbReference type="GO" id="GO:0016020">
    <property type="term" value="C:membrane"/>
    <property type="evidence" value="ECO:0007669"/>
    <property type="project" value="TreeGrafter"/>
</dbReference>
<evidence type="ECO:0000256" key="1">
    <source>
        <dbReference type="ARBA" id="ARBA00006484"/>
    </source>
</evidence>
<dbReference type="InterPro" id="IPR057326">
    <property type="entry name" value="KR_dom"/>
</dbReference>
<comment type="caution">
    <text evidence="5">The sequence shown here is derived from an EMBL/GenBank/DDBJ whole genome shotgun (WGS) entry which is preliminary data.</text>
</comment>